<gene>
    <name evidence="1" type="ORF">OHK93_007623</name>
</gene>
<sequence length="166" mass="18014">MAQGSSTQSDKLERLRNTAFDFCTGFASGVSGHECLDNFFTANPMILEHGPSWATTRLPFLAVTFRGRRGQDGAKTGTCDDYYDLLTATLAVEPGSVVVPPKKHIAVDADQGIVTVRLHAKFSSIKTGKAWEEDFVYVLSDFDEDAKIGCQELWADPLSAYSAIGG</sequence>
<dbReference type="EMBL" id="JAPUFD010000007">
    <property type="protein sequence ID" value="MDI1488348.1"/>
    <property type="molecule type" value="Genomic_DNA"/>
</dbReference>
<comment type="caution">
    <text evidence="1">The sequence shown here is derived from an EMBL/GenBank/DDBJ whole genome shotgun (WGS) entry which is preliminary data.</text>
</comment>
<reference evidence="1" key="1">
    <citation type="journal article" date="2023" name="Genome Biol. Evol.">
        <title>First Whole Genome Sequence and Flow Cytometry Genome Size Data for the Lichen-Forming Fungus Ramalina farinacea (Ascomycota).</title>
        <authorList>
            <person name="Llewellyn T."/>
            <person name="Mian S."/>
            <person name="Hill R."/>
            <person name="Leitch I.J."/>
            <person name="Gaya E."/>
        </authorList>
    </citation>
    <scope>NUCLEOTIDE SEQUENCE</scope>
    <source>
        <strain evidence="1">LIQ254RAFAR</strain>
    </source>
</reference>
<evidence type="ECO:0000313" key="2">
    <source>
        <dbReference type="Proteomes" id="UP001161017"/>
    </source>
</evidence>
<accession>A0AA43QP85</accession>
<keyword evidence="2" id="KW-1185">Reference proteome</keyword>
<name>A0AA43QP85_9LECA</name>
<proteinExistence type="predicted"/>
<dbReference type="AlphaFoldDB" id="A0AA43QP85"/>
<organism evidence="1 2">
    <name type="scientific">Ramalina farinacea</name>
    <dbReference type="NCBI Taxonomy" id="258253"/>
    <lineage>
        <taxon>Eukaryota</taxon>
        <taxon>Fungi</taxon>
        <taxon>Dikarya</taxon>
        <taxon>Ascomycota</taxon>
        <taxon>Pezizomycotina</taxon>
        <taxon>Lecanoromycetes</taxon>
        <taxon>OSLEUM clade</taxon>
        <taxon>Lecanoromycetidae</taxon>
        <taxon>Lecanorales</taxon>
        <taxon>Lecanorineae</taxon>
        <taxon>Ramalinaceae</taxon>
        <taxon>Ramalina</taxon>
    </lineage>
</organism>
<evidence type="ECO:0000313" key="1">
    <source>
        <dbReference type="EMBL" id="MDI1488348.1"/>
    </source>
</evidence>
<evidence type="ECO:0008006" key="3">
    <source>
        <dbReference type="Google" id="ProtNLM"/>
    </source>
</evidence>
<dbReference type="Proteomes" id="UP001161017">
    <property type="component" value="Unassembled WGS sequence"/>
</dbReference>
<protein>
    <recommendedName>
        <fullName evidence="3">SnoaL-like domain-containing protein</fullName>
    </recommendedName>
</protein>